<sequence>MAAATKRKQDKVQAKDRKEHKKSKIATDEPTNVKSKSKKSKPPPPPSPSPPSSEDEEEEEEQDVEMADADESGTWEDDEEEAGEDSDVEMEDAGGEDSTEQKSASAKTPEELEKQRLSRAEQKRLAAERKQAKPMGDIIHRSKRIWEQLRRKQSTQEERKKLIDELQSLVRGRIKDLVFKHDASRIVQTALKYGTKAVRQEIAEGLKGTYVELSQSSYGKYLVAKVMHYGTEETRQMVSQEFVGHAKKLIKHREASFVVEDIFREYGSKAQKAQLLREFYGVEFAIFTSDNKDKDDGSLSSILEKHPEKRTVIMKNLLDILTAVVSKGALFFSIVHRAMLEFISNTTSGTTEATEFLELIKEHVGEIGFTKDGAQVVMRCLALGTAKDRKVMTKSLKPVADQLSAHEAGHLILLTAFDVVDDTVLVSKTLFPELQTNLLDLAIHNFGRIPLLYPFTGRTKRLLPPASIKILEQMDELKKVTSKKDDDVRRKELRAQMSPIALKGIVEHGETLVLSSFGCTFITEVLLGADGDKTEALTVLADLSATGSPAYSDDPEETHFAATAAGGRMLKTLVLGGHFNTKTKKVDAISPPLNFHSILYPKIKSDIAAWAIGPASFVVVGLLEAEGFPEKGDLKKVLKGHIKALKTAAKGGNKGTNVIINALG</sequence>
<feature type="compositionally biased region" description="Basic and acidic residues" evidence="5">
    <location>
        <begin position="108"/>
        <end position="131"/>
    </location>
</feature>
<evidence type="ECO:0000313" key="8">
    <source>
        <dbReference type="Proteomes" id="UP000298138"/>
    </source>
</evidence>
<feature type="compositionally biased region" description="Acidic residues" evidence="5">
    <location>
        <begin position="53"/>
        <end position="98"/>
    </location>
</feature>
<dbReference type="InterPro" id="IPR011989">
    <property type="entry name" value="ARM-like"/>
</dbReference>
<dbReference type="OrthoDB" id="497380at2759"/>
<evidence type="ECO:0000256" key="3">
    <source>
        <dbReference type="ARBA" id="ARBA00024893"/>
    </source>
</evidence>
<dbReference type="PROSITE" id="PS50303">
    <property type="entry name" value="PUM_HD"/>
    <property type="match status" value="1"/>
</dbReference>
<dbReference type="SMART" id="SM00025">
    <property type="entry name" value="Pumilio"/>
    <property type="match status" value="4"/>
</dbReference>
<dbReference type="AlphaFoldDB" id="A0A4V3SIE7"/>
<reference evidence="7 8" key="1">
    <citation type="submission" date="2019-04" db="EMBL/GenBank/DDBJ databases">
        <title>Comparative genomics and transcriptomics to analyze fruiting body development in filamentous ascomycetes.</title>
        <authorList>
            <consortium name="DOE Joint Genome Institute"/>
            <person name="Lutkenhaus R."/>
            <person name="Traeger S."/>
            <person name="Breuer J."/>
            <person name="Kuo A."/>
            <person name="Lipzen A."/>
            <person name="Pangilinan J."/>
            <person name="Dilworth D."/>
            <person name="Sandor L."/>
            <person name="Poggeler S."/>
            <person name="Barry K."/>
            <person name="Grigoriev I.V."/>
            <person name="Nowrousian M."/>
        </authorList>
    </citation>
    <scope>NUCLEOTIDE SEQUENCE [LARGE SCALE GENOMIC DNA]</scope>
    <source>
        <strain evidence="7 8">CBS 389.68</strain>
    </source>
</reference>
<dbReference type="EMBL" id="ML220129">
    <property type="protein sequence ID" value="TGZ79725.1"/>
    <property type="molecule type" value="Genomic_DNA"/>
</dbReference>
<dbReference type="InterPro" id="IPR016024">
    <property type="entry name" value="ARM-type_fold"/>
</dbReference>
<dbReference type="InterPro" id="IPR012959">
    <property type="entry name" value="CPL_dom"/>
</dbReference>
<dbReference type="GO" id="GO:0006417">
    <property type="term" value="P:regulation of translation"/>
    <property type="evidence" value="ECO:0007669"/>
    <property type="project" value="TreeGrafter"/>
</dbReference>
<accession>A0A4V3SIE7</accession>
<evidence type="ECO:0000313" key="7">
    <source>
        <dbReference type="EMBL" id="TGZ79725.1"/>
    </source>
</evidence>
<evidence type="ECO:0000256" key="4">
    <source>
        <dbReference type="PROSITE-ProRule" id="PRU00317"/>
    </source>
</evidence>
<dbReference type="Gene3D" id="1.25.10.10">
    <property type="entry name" value="Leucine-rich Repeat Variant"/>
    <property type="match status" value="1"/>
</dbReference>
<proteinExistence type="predicted"/>
<dbReference type="Pfam" id="PF08144">
    <property type="entry name" value="CPL"/>
    <property type="match status" value="1"/>
</dbReference>
<feature type="repeat" description="Pumilio" evidence="4">
    <location>
        <begin position="205"/>
        <end position="240"/>
    </location>
</feature>
<name>A0A4V3SIE7_9PEZI</name>
<dbReference type="PROSITE" id="PS50302">
    <property type="entry name" value="PUM"/>
    <property type="match status" value="1"/>
</dbReference>
<evidence type="ECO:0000256" key="2">
    <source>
        <dbReference type="ARBA" id="ARBA00022884"/>
    </source>
</evidence>
<evidence type="ECO:0000256" key="1">
    <source>
        <dbReference type="ARBA" id="ARBA00022737"/>
    </source>
</evidence>
<dbReference type="InParanoid" id="A0A4V3SIE7"/>
<dbReference type="FunCoup" id="A0A4V3SIE7">
    <property type="interactions" value="922"/>
</dbReference>
<dbReference type="InterPro" id="IPR033133">
    <property type="entry name" value="PUM-HD"/>
</dbReference>
<keyword evidence="1" id="KW-0677">Repeat</keyword>
<dbReference type="InterPro" id="IPR001313">
    <property type="entry name" value="Pumilio_RNA-bd_rpt"/>
</dbReference>
<dbReference type="PANTHER" id="PTHR13389">
    <property type="entry name" value="PUMILIO HOMOLOG 3"/>
    <property type="match status" value="1"/>
</dbReference>
<evidence type="ECO:0000256" key="5">
    <source>
        <dbReference type="SAM" id="MobiDB-lite"/>
    </source>
</evidence>
<keyword evidence="2" id="KW-0694">RNA-binding</keyword>
<dbReference type="STRING" id="341454.A0A4V3SIE7"/>
<feature type="region of interest" description="Disordered" evidence="5">
    <location>
        <begin position="1"/>
        <end position="133"/>
    </location>
</feature>
<dbReference type="SUPFAM" id="SSF48371">
    <property type="entry name" value="ARM repeat"/>
    <property type="match status" value="1"/>
</dbReference>
<dbReference type="InterPro" id="IPR040059">
    <property type="entry name" value="PUM3"/>
</dbReference>
<dbReference type="Proteomes" id="UP000298138">
    <property type="component" value="Unassembled WGS sequence"/>
</dbReference>
<feature type="compositionally biased region" description="Pro residues" evidence="5">
    <location>
        <begin position="42"/>
        <end position="51"/>
    </location>
</feature>
<feature type="domain" description="PUM-HD" evidence="6">
    <location>
        <begin position="141"/>
        <end position="501"/>
    </location>
</feature>
<gene>
    <name evidence="7" type="ORF">EX30DRAFT_342079</name>
</gene>
<comment type="function">
    <text evidence="3">RNA-binding nucleolar protein required for pre-rRNA processing. Involved in production of 18S rRNA and assembly of small ribosomal subunit.</text>
</comment>
<protein>
    <submittedName>
        <fullName evidence="7">ARM repeat-containing protein</fullName>
    </submittedName>
</protein>
<dbReference type="PANTHER" id="PTHR13389:SF0">
    <property type="entry name" value="PUMILIO HOMOLOG 3"/>
    <property type="match status" value="1"/>
</dbReference>
<organism evidence="7 8">
    <name type="scientific">Ascodesmis nigricans</name>
    <dbReference type="NCBI Taxonomy" id="341454"/>
    <lineage>
        <taxon>Eukaryota</taxon>
        <taxon>Fungi</taxon>
        <taxon>Dikarya</taxon>
        <taxon>Ascomycota</taxon>
        <taxon>Pezizomycotina</taxon>
        <taxon>Pezizomycetes</taxon>
        <taxon>Pezizales</taxon>
        <taxon>Ascodesmidaceae</taxon>
        <taxon>Ascodesmis</taxon>
    </lineage>
</organism>
<keyword evidence="8" id="KW-1185">Reference proteome</keyword>
<dbReference type="GO" id="GO:0003729">
    <property type="term" value="F:mRNA binding"/>
    <property type="evidence" value="ECO:0007669"/>
    <property type="project" value="TreeGrafter"/>
</dbReference>
<evidence type="ECO:0000259" key="6">
    <source>
        <dbReference type="PROSITE" id="PS50303"/>
    </source>
</evidence>
<dbReference type="GO" id="GO:0005730">
    <property type="term" value="C:nucleolus"/>
    <property type="evidence" value="ECO:0007669"/>
    <property type="project" value="TreeGrafter"/>
</dbReference>